<dbReference type="Proteomes" id="UP000325780">
    <property type="component" value="Unassembled WGS sequence"/>
</dbReference>
<dbReference type="EMBL" id="ML742077">
    <property type="protein sequence ID" value="KAE8151151.1"/>
    <property type="molecule type" value="Genomic_DNA"/>
</dbReference>
<organism evidence="2 3">
    <name type="scientific">Aspergillus avenaceus</name>
    <dbReference type="NCBI Taxonomy" id="36643"/>
    <lineage>
        <taxon>Eukaryota</taxon>
        <taxon>Fungi</taxon>
        <taxon>Dikarya</taxon>
        <taxon>Ascomycota</taxon>
        <taxon>Pezizomycotina</taxon>
        <taxon>Eurotiomycetes</taxon>
        <taxon>Eurotiomycetidae</taxon>
        <taxon>Eurotiales</taxon>
        <taxon>Aspergillaceae</taxon>
        <taxon>Aspergillus</taxon>
        <taxon>Aspergillus subgen. Circumdati</taxon>
    </lineage>
</organism>
<name>A0A5N6TYL2_ASPAV</name>
<dbReference type="AlphaFoldDB" id="A0A5N6TYL2"/>
<protein>
    <recommendedName>
        <fullName evidence="1">DUF7770 domain-containing protein</fullName>
    </recommendedName>
</protein>
<sequence>MTFDLYHFTPKARQTQILNTTIHHILAAPHTPTKTSTGQLTNRWTFYLICTPTKTISLECRADKNTPGSVLSNGWKATVEIRELEEWGVTNLETDAMGQVAVELDVRMGLTVADVVTVMVVNGGHRYEFEEGGADGRFWVHSQMEVLLRAGVLVDRVQVVEAQRMLRILWPEGFELPVVKGVYY</sequence>
<gene>
    <name evidence="2" type="ORF">BDV25DRAFT_139134</name>
</gene>
<reference evidence="2 3" key="1">
    <citation type="submission" date="2019-04" db="EMBL/GenBank/DDBJ databases">
        <title>Friends and foes A comparative genomics study of 23 Aspergillus species from section Flavi.</title>
        <authorList>
            <consortium name="DOE Joint Genome Institute"/>
            <person name="Kjaerbolling I."/>
            <person name="Vesth T."/>
            <person name="Frisvad J.C."/>
            <person name="Nybo J.L."/>
            <person name="Theobald S."/>
            <person name="Kildgaard S."/>
            <person name="Isbrandt T."/>
            <person name="Kuo A."/>
            <person name="Sato A."/>
            <person name="Lyhne E.K."/>
            <person name="Kogle M.E."/>
            <person name="Wiebenga A."/>
            <person name="Kun R.S."/>
            <person name="Lubbers R.J."/>
            <person name="Makela M.R."/>
            <person name="Barry K."/>
            <person name="Chovatia M."/>
            <person name="Clum A."/>
            <person name="Daum C."/>
            <person name="Haridas S."/>
            <person name="He G."/>
            <person name="LaButti K."/>
            <person name="Lipzen A."/>
            <person name="Mondo S."/>
            <person name="Riley R."/>
            <person name="Salamov A."/>
            <person name="Simmons B.A."/>
            <person name="Magnuson J.K."/>
            <person name="Henrissat B."/>
            <person name="Mortensen U.H."/>
            <person name="Larsen T.O."/>
            <person name="Devries R.P."/>
            <person name="Grigoriev I.V."/>
            <person name="Machida M."/>
            <person name="Baker S.E."/>
            <person name="Andersen M.R."/>
        </authorList>
    </citation>
    <scope>NUCLEOTIDE SEQUENCE [LARGE SCALE GENOMIC DNA]</scope>
    <source>
        <strain evidence="2 3">IBT 18842</strain>
    </source>
</reference>
<accession>A0A5N6TYL2</accession>
<dbReference type="Pfam" id="PF24968">
    <property type="entry name" value="DUF7770"/>
    <property type="match status" value="1"/>
</dbReference>
<keyword evidence="3" id="KW-1185">Reference proteome</keyword>
<evidence type="ECO:0000313" key="3">
    <source>
        <dbReference type="Proteomes" id="UP000325780"/>
    </source>
</evidence>
<dbReference type="InterPro" id="IPR056672">
    <property type="entry name" value="DUF7770"/>
</dbReference>
<proteinExistence type="predicted"/>
<feature type="domain" description="DUF7770" evidence="1">
    <location>
        <begin position="24"/>
        <end position="184"/>
    </location>
</feature>
<evidence type="ECO:0000313" key="2">
    <source>
        <dbReference type="EMBL" id="KAE8151151.1"/>
    </source>
</evidence>
<evidence type="ECO:0000259" key="1">
    <source>
        <dbReference type="Pfam" id="PF24968"/>
    </source>
</evidence>